<dbReference type="GeneID" id="27905751"/>
<dbReference type="Proteomes" id="UP000016931">
    <property type="component" value="Unassembled WGS sequence"/>
</dbReference>
<evidence type="ECO:0008006" key="4">
    <source>
        <dbReference type="Google" id="ProtNLM"/>
    </source>
</evidence>
<keyword evidence="1" id="KW-0175">Coiled coil</keyword>
<dbReference type="RefSeq" id="XP_016765315.1">
    <property type="nucleotide sequence ID" value="XM_016908614.1"/>
</dbReference>
<dbReference type="OrthoDB" id="2120038at2759"/>
<evidence type="ECO:0000313" key="2">
    <source>
        <dbReference type="EMBL" id="EMF17194.1"/>
    </source>
</evidence>
<protein>
    <recommendedName>
        <fullName evidence="4">NADH-ubiquinone oxidoreductase 17.8 kDa subunit</fullName>
    </recommendedName>
</protein>
<dbReference type="AlphaFoldDB" id="N1QND7"/>
<feature type="coiled-coil region" evidence="1">
    <location>
        <begin position="98"/>
        <end position="126"/>
    </location>
</feature>
<keyword evidence="3" id="KW-1185">Reference proteome</keyword>
<evidence type="ECO:0000256" key="1">
    <source>
        <dbReference type="SAM" id="Coils"/>
    </source>
</evidence>
<dbReference type="HOGENOM" id="CLU_095735_0_1_1"/>
<dbReference type="GO" id="GO:0005739">
    <property type="term" value="C:mitochondrion"/>
    <property type="evidence" value="ECO:0007669"/>
    <property type="project" value="InterPro"/>
</dbReference>
<gene>
    <name evidence="2" type="ORF">SEPMUDRAFT_35598</name>
</gene>
<dbReference type="OMA" id="RNIQAGH"/>
<accession>N1QND7</accession>
<organism evidence="2 3">
    <name type="scientific">Sphaerulina musiva (strain SO2202)</name>
    <name type="common">Poplar stem canker fungus</name>
    <name type="synonym">Septoria musiva</name>
    <dbReference type="NCBI Taxonomy" id="692275"/>
    <lineage>
        <taxon>Eukaryota</taxon>
        <taxon>Fungi</taxon>
        <taxon>Dikarya</taxon>
        <taxon>Ascomycota</taxon>
        <taxon>Pezizomycotina</taxon>
        <taxon>Dothideomycetes</taxon>
        <taxon>Dothideomycetidae</taxon>
        <taxon>Mycosphaerellales</taxon>
        <taxon>Mycosphaerellaceae</taxon>
        <taxon>Sphaerulina</taxon>
    </lineage>
</organism>
<dbReference type="EMBL" id="KB456260">
    <property type="protein sequence ID" value="EMF17194.1"/>
    <property type="molecule type" value="Genomic_DNA"/>
</dbReference>
<dbReference type="STRING" id="692275.N1QND7"/>
<proteinExistence type="predicted"/>
<sequence>GFFITLAALPVSLAIYKFTAQGTSDQPYFTRLIKDTYAEYAIKWARRNDIHTQAMQQAAADRVLFLNEPNQQVKTVDLRFPELVNAGSPYNVPAGRGSANLDELIAKYEKEARDENEKKLEQLKNNTVPVEQPVVQFRRVDPAVTTTPAS</sequence>
<dbReference type="eggNOG" id="ENOG502S7GA">
    <property type="taxonomic scope" value="Eukaryota"/>
</dbReference>
<dbReference type="PANTHER" id="PTHR42100:SF1">
    <property type="entry name" value="OXIDOREDUCTASE 178 KDA SUBUNIT, PUTATIVE (AFU_ORTHOLOGUE AFUA_8G04320)-RELATED"/>
    <property type="match status" value="1"/>
</dbReference>
<dbReference type="InterPro" id="IPR034444">
    <property type="entry name" value="Nuo17.8"/>
</dbReference>
<reference evidence="2 3" key="1">
    <citation type="journal article" date="2012" name="PLoS Pathog.">
        <title>Diverse lifestyles and strategies of plant pathogenesis encoded in the genomes of eighteen Dothideomycetes fungi.</title>
        <authorList>
            <person name="Ohm R.A."/>
            <person name="Feau N."/>
            <person name="Henrissat B."/>
            <person name="Schoch C.L."/>
            <person name="Horwitz B.A."/>
            <person name="Barry K.W."/>
            <person name="Condon B.J."/>
            <person name="Copeland A.C."/>
            <person name="Dhillon B."/>
            <person name="Glaser F."/>
            <person name="Hesse C.N."/>
            <person name="Kosti I."/>
            <person name="LaButti K."/>
            <person name="Lindquist E.A."/>
            <person name="Lucas S."/>
            <person name="Salamov A.A."/>
            <person name="Bradshaw R.E."/>
            <person name="Ciuffetti L."/>
            <person name="Hamelin R.C."/>
            <person name="Kema G.H.J."/>
            <person name="Lawrence C."/>
            <person name="Scott J.A."/>
            <person name="Spatafora J.W."/>
            <person name="Turgeon B.G."/>
            <person name="de Wit P.J.G.M."/>
            <person name="Zhong S."/>
            <person name="Goodwin S.B."/>
            <person name="Grigoriev I.V."/>
        </authorList>
    </citation>
    <scope>NUCLEOTIDE SEQUENCE [LARGE SCALE GENOMIC DNA]</scope>
    <source>
        <strain evidence="2 3">SO2202</strain>
    </source>
</reference>
<dbReference type="PANTHER" id="PTHR42100">
    <property type="entry name" value="OXIDOREDUCTASE 178 KDA SUBUNIT, PUTATIVE (AFU_ORTHOLOGUE AFUA_8G04320)-RELATED"/>
    <property type="match status" value="1"/>
</dbReference>
<name>N1QND7_SPHMS</name>
<feature type="non-terminal residue" evidence="2">
    <location>
        <position position="1"/>
    </location>
</feature>
<evidence type="ECO:0000313" key="3">
    <source>
        <dbReference type="Proteomes" id="UP000016931"/>
    </source>
</evidence>